<dbReference type="RefSeq" id="WP_179587688.1">
    <property type="nucleotide sequence ID" value="NZ_JACBYR010000001.1"/>
</dbReference>
<name>A0A7Y9IVN8_9BURK</name>
<keyword evidence="2" id="KW-1133">Transmembrane helix</keyword>
<feature type="transmembrane region" description="Helical" evidence="2">
    <location>
        <begin position="46"/>
        <end position="65"/>
    </location>
</feature>
<keyword evidence="2" id="KW-0472">Membrane</keyword>
<dbReference type="Proteomes" id="UP000542125">
    <property type="component" value="Unassembled WGS sequence"/>
</dbReference>
<evidence type="ECO:0000256" key="2">
    <source>
        <dbReference type="SAM" id="Phobius"/>
    </source>
</evidence>
<keyword evidence="4" id="KW-1185">Reference proteome</keyword>
<evidence type="ECO:0000256" key="1">
    <source>
        <dbReference type="SAM" id="MobiDB-lite"/>
    </source>
</evidence>
<feature type="compositionally biased region" description="Basic and acidic residues" evidence="1">
    <location>
        <begin position="113"/>
        <end position="131"/>
    </location>
</feature>
<reference evidence="3 4" key="1">
    <citation type="submission" date="2020-07" db="EMBL/GenBank/DDBJ databases">
        <title>Genomic Encyclopedia of Type Strains, Phase IV (KMG-V): Genome sequencing to study the core and pangenomes of soil and plant-associated prokaryotes.</title>
        <authorList>
            <person name="Whitman W."/>
        </authorList>
    </citation>
    <scope>NUCLEOTIDE SEQUENCE [LARGE SCALE GENOMIC DNA]</scope>
    <source>
        <strain evidence="3 4">SAS40</strain>
    </source>
</reference>
<evidence type="ECO:0000313" key="3">
    <source>
        <dbReference type="EMBL" id="NYE83937.1"/>
    </source>
</evidence>
<dbReference type="InterPro" id="IPR005133">
    <property type="entry name" value="PhaG_MnhG_YufB"/>
</dbReference>
<keyword evidence="2" id="KW-0812">Transmembrane</keyword>
<feature type="region of interest" description="Disordered" evidence="1">
    <location>
        <begin position="105"/>
        <end position="131"/>
    </location>
</feature>
<dbReference type="Pfam" id="PF03334">
    <property type="entry name" value="PhaG_MnhG_YufB"/>
    <property type="match status" value="1"/>
</dbReference>
<gene>
    <name evidence="3" type="ORF">FHW18_003208</name>
</gene>
<comment type="caution">
    <text evidence="3">The sequence shown here is derived from an EMBL/GenBank/DDBJ whole genome shotgun (WGS) entry which is preliminary data.</text>
</comment>
<dbReference type="NCBIfam" id="TIGR01300">
    <property type="entry name" value="CPA3_mnhG_phaG"/>
    <property type="match status" value="1"/>
</dbReference>
<proteinExistence type="predicted"/>
<protein>
    <submittedName>
        <fullName evidence="3">Multicomponent K+:H+ antiporter subunit G</fullName>
    </submittedName>
</protein>
<sequence>MTVAHQLPFWAEIIVSLLLVISGVVTLIGTLGLWRFRNFYQRMHGPTMGSSLGLGTILLASIIAFSLQEERPVLHEVLAWVFLTLTIPVTTMMLARAALYRHRREGKNVPTRHKPDDDDANEIRPTHDEES</sequence>
<dbReference type="PANTHER" id="PTHR34703:SF1">
    <property type="entry name" value="ANTIPORTER SUBUNIT MNHG2-RELATED"/>
    <property type="match status" value="1"/>
</dbReference>
<evidence type="ECO:0000313" key="4">
    <source>
        <dbReference type="Proteomes" id="UP000542125"/>
    </source>
</evidence>
<feature type="transmembrane region" description="Helical" evidence="2">
    <location>
        <begin position="77"/>
        <end position="99"/>
    </location>
</feature>
<dbReference type="EMBL" id="JACBYR010000001">
    <property type="protein sequence ID" value="NYE83937.1"/>
    <property type="molecule type" value="Genomic_DNA"/>
</dbReference>
<organism evidence="3 4">
    <name type="scientific">Pigmentiphaga litoralis</name>
    <dbReference type="NCBI Taxonomy" id="516702"/>
    <lineage>
        <taxon>Bacteria</taxon>
        <taxon>Pseudomonadati</taxon>
        <taxon>Pseudomonadota</taxon>
        <taxon>Betaproteobacteria</taxon>
        <taxon>Burkholderiales</taxon>
        <taxon>Alcaligenaceae</taxon>
        <taxon>Pigmentiphaga</taxon>
    </lineage>
</organism>
<dbReference type="PANTHER" id="PTHR34703">
    <property type="entry name" value="ANTIPORTER SUBUNIT MNHG2-RELATED"/>
    <property type="match status" value="1"/>
</dbReference>
<dbReference type="AlphaFoldDB" id="A0A7Y9IVN8"/>
<dbReference type="GO" id="GO:0015385">
    <property type="term" value="F:sodium:proton antiporter activity"/>
    <property type="evidence" value="ECO:0007669"/>
    <property type="project" value="TreeGrafter"/>
</dbReference>
<accession>A0A7Y9IVN8</accession>
<feature type="transmembrane region" description="Helical" evidence="2">
    <location>
        <begin position="13"/>
        <end position="34"/>
    </location>
</feature>